<evidence type="ECO:0000313" key="2">
    <source>
        <dbReference type="EMBL" id="CEM46890.1"/>
    </source>
</evidence>
<feature type="non-terminal residue" evidence="2">
    <location>
        <position position="1"/>
    </location>
</feature>
<protein>
    <submittedName>
        <fullName evidence="2">Uncharacterized protein</fullName>
    </submittedName>
</protein>
<gene>
    <name evidence="2" type="ORF">Cvel_8085</name>
</gene>
<feature type="region of interest" description="Disordered" evidence="1">
    <location>
        <begin position="97"/>
        <end position="275"/>
    </location>
</feature>
<feature type="compositionally biased region" description="Basic and acidic residues" evidence="1">
    <location>
        <begin position="225"/>
        <end position="246"/>
    </location>
</feature>
<dbReference type="EMBL" id="CDMZ01003587">
    <property type="protein sequence ID" value="CEM46890.1"/>
    <property type="molecule type" value="Genomic_DNA"/>
</dbReference>
<proteinExistence type="predicted"/>
<evidence type="ECO:0000256" key="1">
    <source>
        <dbReference type="SAM" id="MobiDB-lite"/>
    </source>
</evidence>
<accession>A0A0G4HRE9</accession>
<organism evidence="2">
    <name type="scientific">Chromera velia CCMP2878</name>
    <dbReference type="NCBI Taxonomy" id="1169474"/>
    <lineage>
        <taxon>Eukaryota</taxon>
        <taxon>Sar</taxon>
        <taxon>Alveolata</taxon>
        <taxon>Colpodellida</taxon>
        <taxon>Chromeraceae</taxon>
        <taxon>Chromera</taxon>
    </lineage>
</organism>
<reference evidence="2" key="1">
    <citation type="submission" date="2014-11" db="EMBL/GenBank/DDBJ databases">
        <authorList>
            <person name="Otto D Thomas"/>
            <person name="Naeem Raeece"/>
        </authorList>
    </citation>
    <scope>NUCLEOTIDE SEQUENCE</scope>
</reference>
<dbReference type="VEuPathDB" id="CryptoDB:Cvel_8085"/>
<dbReference type="AlphaFoldDB" id="A0A0G4HRE9"/>
<name>A0A0G4HRE9_9ALVE</name>
<sequence>VGLVVTRQLSLVPVRIVVDKYRETLMKIFNQSARRGWDQGPQMSMQSVLVFLGHIGIRHLLPFPLLAELLLCYRVGDISRLSFLPFFVDLLQPQRNPSLQSNSNEHQEEDGEGDGTQRVFSTSPTVGRLKPKVQNNNSILVDRGRGQSLSAAAGTDGDKGGNFPLESLTLNNQRGTEGTAVEVPSKETTQQSDGEKKNKKKKALSIVLPDRGPPLTFMMPPLTHLGEESTEKSPAEKEKEKEKEAATRAGSPSPASPQGRNSPSAAAAAAAAAETPERVMLRELEAEELEEGEKDEQERKNLATRTHINSLGRVTGQKEQTEEEIALELCNDPPSGTGGFVGPKATSEPACTLLAMSLPPEPFPLSPSFSRLRLTFLPSPSPSPLSVSICSYGGCSTFLMMWPSLRCLARSSSRRLLRAFKKIGLAAWDFWGWDSILAHLPPVGNHLGLHPD</sequence>